<sequence>MIIPTLIGKYRTNEPSGRQELWDSEIHGDPTERLVTRSQSGSVGRRKGSKRLGVGNYGNFEQDRVVEVVLDFSQSLTQVRKDKPGEEVPPNFVGGWLIIEEFLSSNVCFYCGRCRGRAHVRGMPGGRSKASGRAPNVVGVSLAAAVHVYVGTLRL</sequence>
<organism evidence="1 2">
    <name type="scientific">Datura stramonium</name>
    <name type="common">Jimsonweed</name>
    <name type="synonym">Common thornapple</name>
    <dbReference type="NCBI Taxonomy" id="4076"/>
    <lineage>
        <taxon>Eukaryota</taxon>
        <taxon>Viridiplantae</taxon>
        <taxon>Streptophyta</taxon>
        <taxon>Embryophyta</taxon>
        <taxon>Tracheophyta</taxon>
        <taxon>Spermatophyta</taxon>
        <taxon>Magnoliopsida</taxon>
        <taxon>eudicotyledons</taxon>
        <taxon>Gunneridae</taxon>
        <taxon>Pentapetalae</taxon>
        <taxon>asterids</taxon>
        <taxon>lamiids</taxon>
        <taxon>Solanales</taxon>
        <taxon>Solanaceae</taxon>
        <taxon>Solanoideae</taxon>
        <taxon>Datureae</taxon>
        <taxon>Datura</taxon>
    </lineage>
</organism>
<evidence type="ECO:0000313" key="2">
    <source>
        <dbReference type="Proteomes" id="UP000823775"/>
    </source>
</evidence>
<name>A0ABS8RIG9_DATST</name>
<accession>A0ABS8RIG9</accession>
<reference evidence="1 2" key="1">
    <citation type="journal article" date="2021" name="BMC Genomics">
        <title>Datura genome reveals duplications of psychoactive alkaloid biosynthetic genes and high mutation rate following tissue culture.</title>
        <authorList>
            <person name="Rajewski A."/>
            <person name="Carter-House D."/>
            <person name="Stajich J."/>
            <person name="Litt A."/>
        </authorList>
    </citation>
    <scope>NUCLEOTIDE SEQUENCE [LARGE SCALE GENOMIC DNA]</scope>
    <source>
        <strain evidence="1">AR-01</strain>
    </source>
</reference>
<comment type="caution">
    <text evidence="1">The sequence shown here is derived from an EMBL/GenBank/DDBJ whole genome shotgun (WGS) entry which is preliminary data.</text>
</comment>
<evidence type="ECO:0000313" key="1">
    <source>
        <dbReference type="EMBL" id="MCD7446614.1"/>
    </source>
</evidence>
<keyword evidence="2" id="KW-1185">Reference proteome</keyword>
<dbReference type="EMBL" id="JACEIK010000017">
    <property type="protein sequence ID" value="MCD7446614.1"/>
    <property type="molecule type" value="Genomic_DNA"/>
</dbReference>
<gene>
    <name evidence="1" type="ORF">HAX54_012099</name>
</gene>
<dbReference type="Proteomes" id="UP000823775">
    <property type="component" value="Unassembled WGS sequence"/>
</dbReference>
<proteinExistence type="predicted"/>
<protein>
    <submittedName>
        <fullName evidence="1">Uncharacterized protein</fullName>
    </submittedName>
</protein>